<gene>
    <name evidence="2" type="ORF">Pmani_024140</name>
</gene>
<keyword evidence="3" id="KW-1185">Reference proteome</keyword>
<feature type="compositionally biased region" description="Basic and acidic residues" evidence="1">
    <location>
        <begin position="39"/>
        <end position="55"/>
    </location>
</feature>
<proteinExistence type="predicted"/>
<feature type="region of interest" description="Disordered" evidence="1">
    <location>
        <begin position="87"/>
        <end position="112"/>
    </location>
</feature>
<feature type="region of interest" description="Disordered" evidence="1">
    <location>
        <begin position="1"/>
        <end position="55"/>
    </location>
</feature>
<evidence type="ECO:0000313" key="2">
    <source>
        <dbReference type="EMBL" id="KAK4303890.1"/>
    </source>
</evidence>
<name>A0AAE1U2K5_9EUCA</name>
<dbReference type="AlphaFoldDB" id="A0AAE1U2K5"/>
<evidence type="ECO:0000256" key="1">
    <source>
        <dbReference type="SAM" id="MobiDB-lite"/>
    </source>
</evidence>
<reference evidence="2" key="1">
    <citation type="submission" date="2023-11" db="EMBL/GenBank/DDBJ databases">
        <title>Genome assemblies of two species of porcelain crab, Petrolisthes cinctipes and Petrolisthes manimaculis (Anomura: Porcellanidae).</title>
        <authorList>
            <person name="Angst P."/>
        </authorList>
    </citation>
    <scope>NUCLEOTIDE SEQUENCE</scope>
    <source>
        <strain evidence="2">PB745_02</strain>
        <tissue evidence="2">Gill</tissue>
    </source>
</reference>
<comment type="caution">
    <text evidence="2">The sequence shown here is derived from an EMBL/GenBank/DDBJ whole genome shotgun (WGS) entry which is preliminary data.</text>
</comment>
<sequence length="164" mass="18196">MEKADAWASAHNAYPKHHSSGASGKPPFPSRKLSGNGGKAKEDTPSSKYHQELPRSKVNFAEVLDEVSSEDCTWEDGRTTCIEELEDDYAGLPITPDGQTDNKDPRAQIDPNLDPEQRTALLELLQEYGDLFSEIPGLQRPSSTTSFWIPLVEFAPRSTQCQFT</sequence>
<dbReference type="Proteomes" id="UP001292094">
    <property type="component" value="Unassembled WGS sequence"/>
</dbReference>
<organism evidence="2 3">
    <name type="scientific">Petrolisthes manimaculis</name>
    <dbReference type="NCBI Taxonomy" id="1843537"/>
    <lineage>
        <taxon>Eukaryota</taxon>
        <taxon>Metazoa</taxon>
        <taxon>Ecdysozoa</taxon>
        <taxon>Arthropoda</taxon>
        <taxon>Crustacea</taxon>
        <taxon>Multicrustacea</taxon>
        <taxon>Malacostraca</taxon>
        <taxon>Eumalacostraca</taxon>
        <taxon>Eucarida</taxon>
        <taxon>Decapoda</taxon>
        <taxon>Pleocyemata</taxon>
        <taxon>Anomura</taxon>
        <taxon>Galatheoidea</taxon>
        <taxon>Porcellanidae</taxon>
        <taxon>Petrolisthes</taxon>
    </lineage>
</organism>
<evidence type="ECO:0000313" key="3">
    <source>
        <dbReference type="Proteomes" id="UP001292094"/>
    </source>
</evidence>
<accession>A0AAE1U2K5</accession>
<dbReference type="EMBL" id="JAWZYT010002515">
    <property type="protein sequence ID" value="KAK4303890.1"/>
    <property type="molecule type" value="Genomic_DNA"/>
</dbReference>
<protein>
    <submittedName>
        <fullName evidence="2">Uncharacterized protein</fullName>
    </submittedName>
</protein>